<protein>
    <recommendedName>
        <fullName evidence="4">homocysteine desulfhydrase</fullName>
        <ecNumber evidence="4">4.4.1.2</ecNumber>
    </recommendedName>
    <alternativeName>
        <fullName evidence="5">Homocysteine desulfhydrase</fullName>
    </alternativeName>
</protein>
<evidence type="ECO:0000256" key="4">
    <source>
        <dbReference type="ARBA" id="ARBA00047175"/>
    </source>
</evidence>
<evidence type="ECO:0000256" key="6">
    <source>
        <dbReference type="ARBA" id="ARBA00048780"/>
    </source>
</evidence>
<dbReference type="FunFam" id="3.40.640.10:FF:000046">
    <property type="entry name" value="Cystathionine gamma-lyase"/>
    <property type="match status" value="1"/>
</dbReference>
<dbReference type="GO" id="GO:0018826">
    <property type="term" value="F:methionine gamma-lyase activity"/>
    <property type="evidence" value="ECO:0007669"/>
    <property type="project" value="UniProtKB-EC"/>
</dbReference>
<dbReference type="GO" id="GO:0019343">
    <property type="term" value="P:cysteine biosynthetic process via cystathionine"/>
    <property type="evidence" value="ECO:0007669"/>
    <property type="project" value="TreeGrafter"/>
</dbReference>
<accession>A0A0A8QR81</accession>
<evidence type="ECO:0000313" key="10">
    <source>
        <dbReference type="EMBL" id="SCQ75511.1"/>
    </source>
</evidence>
<evidence type="ECO:0000256" key="2">
    <source>
        <dbReference type="ARBA" id="ARBA00009077"/>
    </source>
</evidence>
<dbReference type="InterPro" id="IPR000277">
    <property type="entry name" value="Cys/Met-Metab_PyrdxlP-dep_enz"/>
</dbReference>
<dbReference type="AlphaFoldDB" id="A0A0A8QR81"/>
<dbReference type="GO" id="GO:0003962">
    <property type="term" value="F:cystathionine gamma-synthase activity"/>
    <property type="evidence" value="ECO:0007669"/>
    <property type="project" value="TreeGrafter"/>
</dbReference>
<evidence type="ECO:0000256" key="8">
    <source>
        <dbReference type="PIRSR" id="PIRSR001434-2"/>
    </source>
</evidence>
<dbReference type="InterPro" id="IPR015422">
    <property type="entry name" value="PyrdxlP-dep_Trfase_small"/>
</dbReference>
<dbReference type="FunFam" id="3.90.1150.10:FF:000033">
    <property type="entry name" value="Cystathionine gamma-synthase"/>
    <property type="match status" value="1"/>
</dbReference>
<keyword evidence="10" id="KW-0456">Lyase</keyword>
<sequence length="395" mass="41600">MSDQSGKDPSPELSALTRAVRAGLDTDTQFGSVVPALYPSTNYRFPSIDERPPFDYSRSANPTRAMLATTLATMEHGVTATVTGSGLGAITATVEALTGPRGRVVAPTDCYGGTWRLLDHLATKQRIDVEFVDMWDLDEAARALATPAELVFVETPSNPLMRITDVAAVARLAHAAGAIVVADNTFCSPLLQNPLTLGADVVVHSTTKFINGHSDVVGGAVISKTAETGELVAHWANALGLTGGAWDSWLTLRGLRTIDARMRVHQANAAAVVELLSNHPAVQAVYYPGLATHPGHDLAARQQSGFGSLLSFELTGGIDAVRRFTDGLQIIDLAESLGGTESLLAHPATMTHAGMSPEARAAAGITDSLLRLSLGIEPVDDLLNEIRSALDRAVA</sequence>
<comment type="cofactor">
    <cofactor evidence="1 9">
        <name>pyridoxal 5'-phosphate</name>
        <dbReference type="ChEBI" id="CHEBI:597326"/>
    </cofactor>
</comment>
<evidence type="ECO:0000256" key="1">
    <source>
        <dbReference type="ARBA" id="ARBA00001933"/>
    </source>
</evidence>
<dbReference type="Proteomes" id="UP000250080">
    <property type="component" value="Chromosome I"/>
</dbReference>
<dbReference type="GO" id="GO:0009086">
    <property type="term" value="P:methionine biosynthetic process"/>
    <property type="evidence" value="ECO:0007669"/>
    <property type="project" value="UniProtKB-ARBA"/>
</dbReference>
<dbReference type="OMA" id="EHTFVDM"/>
<proteinExistence type="inferred from homology"/>
<dbReference type="SUPFAM" id="SSF53383">
    <property type="entry name" value="PLP-dependent transferases"/>
    <property type="match status" value="1"/>
</dbReference>
<dbReference type="OrthoDB" id="9780685at2"/>
<dbReference type="GO" id="GO:0019346">
    <property type="term" value="P:transsulfuration"/>
    <property type="evidence" value="ECO:0007669"/>
    <property type="project" value="InterPro"/>
</dbReference>
<evidence type="ECO:0000256" key="7">
    <source>
        <dbReference type="ARBA" id="ARBA00052699"/>
    </source>
</evidence>
<dbReference type="InterPro" id="IPR015421">
    <property type="entry name" value="PyrdxlP-dep_Trfase_major"/>
</dbReference>
<dbReference type="GO" id="GO:0004123">
    <property type="term" value="F:cystathionine gamma-lyase activity"/>
    <property type="evidence" value="ECO:0007669"/>
    <property type="project" value="TreeGrafter"/>
</dbReference>
<dbReference type="GO" id="GO:0030170">
    <property type="term" value="F:pyridoxal phosphate binding"/>
    <property type="evidence" value="ECO:0007669"/>
    <property type="project" value="InterPro"/>
</dbReference>
<dbReference type="GO" id="GO:0047982">
    <property type="term" value="F:homocysteine desulfhydrase activity"/>
    <property type="evidence" value="ECO:0007669"/>
    <property type="project" value="UniProtKB-EC"/>
</dbReference>
<dbReference type="PANTHER" id="PTHR11808:SF75">
    <property type="entry name" value="CYSTATHIONINE GAMMA-SYNTHASE"/>
    <property type="match status" value="1"/>
</dbReference>
<dbReference type="Gene3D" id="3.40.640.10">
    <property type="entry name" value="Type I PLP-dependent aspartate aminotransferase-like (Major domain)"/>
    <property type="match status" value="1"/>
</dbReference>
<feature type="modified residue" description="N6-(pyridoxal phosphate)lysine" evidence="8">
    <location>
        <position position="208"/>
    </location>
</feature>
<dbReference type="NCBIfam" id="TIGR02080">
    <property type="entry name" value="O_succ_thio_ly"/>
    <property type="match status" value="1"/>
</dbReference>
<dbReference type="PANTHER" id="PTHR11808">
    <property type="entry name" value="TRANS-SULFURATION ENZYME FAMILY MEMBER"/>
    <property type="match status" value="1"/>
</dbReference>
<organism evidence="10 11">
    <name type="scientific">Propionibacterium freudenreichii</name>
    <dbReference type="NCBI Taxonomy" id="1744"/>
    <lineage>
        <taxon>Bacteria</taxon>
        <taxon>Bacillati</taxon>
        <taxon>Actinomycetota</taxon>
        <taxon>Actinomycetes</taxon>
        <taxon>Propionibacteriales</taxon>
        <taxon>Propionibacteriaceae</taxon>
        <taxon>Propionibacterium</taxon>
    </lineage>
</organism>
<dbReference type="EC" id="4.4.1.2" evidence="4"/>
<evidence type="ECO:0000313" key="11">
    <source>
        <dbReference type="Proteomes" id="UP000250080"/>
    </source>
</evidence>
<evidence type="ECO:0000256" key="5">
    <source>
        <dbReference type="ARBA" id="ARBA00047199"/>
    </source>
</evidence>
<dbReference type="CDD" id="cd00614">
    <property type="entry name" value="CGS_like"/>
    <property type="match status" value="1"/>
</dbReference>
<reference evidence="10 11" key="1">
    <citation type="submission" date="2016-09" db="EMBL/GenBank/DDBJ databases">
        <authorList>
            <person name="Laine KS P."/>
        </authorList>
    </citation>
    <scope>NUCLEOTIDE SEQUENCE [LARGE SCALE GENOMIC DNA]</scope>
    <source>
        <strain evidence="10">PFRJS-23</strain>
    </source>
</reference>
<dbReference type="PROSITE" id="PS00868">
    <property type="entry name" value="CYS_MET_METAB_PP"/>
    <property type="match status" value="1"/>
</dbReference>
<dbReference type="RefSeq" id="WP_013161704.1">
    <property type="nucleotide sequence ID" value="NZ_CCYS01000031.1"/>
</dbReference>
<comment type="catalytic activity">
    <reaction evidence="7">
        <text>L-methionine + H2O = methanethiol + 2-oxobutanoate + NH4(+)</text>
        <dbReference type="Rhea" id="RHEA:23800"/>
        <dbReference type="ChEBI" id="CHEBI:15377"/>
        <dbReference type="ChEBI" id="CHEBI:16007"/>
        <dbReference type="ChEBI" id="CHEBI:16763"/>
        <dbReference type="ChEBI" id="CHEBI:28938"/>
        <dbReference type="ChEBI" id="CHEBI:57844"/>
        <dbReference type="EC" id="4.4.1.11"/>
    </reaction>
    <physiologicalReaction direction="left-to-right" evidence="7">
        <dbReference type="Rhea" id="RHEA:23801"/>
    </physiologicalReaction>
</comment>
<dbReference type="InterPro" id="IPR015424">
    <property type="entry name" value="PyrdxlP-dep_Trfase"/>
</dbReference>
<evidence type="ECO:0000256" key="9">
    <source>
        <dbReference type="RuleBase" id="RU362118"/>
    </source>
</evidence>
<keyword evidence="3 8" id="KW-0663">Pyridoxal phosphate</keyword>
<dbReference type="InterPro" id="IPR011821">
    <property type="entry name" value="O_succ_thio_ly"/>
</dbReference>
<dbReference type="Pfam" id="PF01053">
    <property type="entry name" value="Cys_Met_Meta_PP"/>
    <property type="match status" value="1"/>
</dbReference>
<dbReference type="InterPro" id="IPR054542">
    <property type="entry name" value="Cys_met_metab_PP"/>
</dbReference>
<dbReference type="PIRSF" id="PIRSF001434">
    <property type="entry name" value="CGS"/>
    <property type="match status" value="1"/>
</dbReference>
<dbReference type="Gene3D" id="3.90.1150.10">
    <property type="entry name" value="Aspartate Aminotransferase, domain 1"/>
    <property type="match status" value="1"/>
</dbReference>
<comment type="catalytic activity">
    <reaction evidence="6">
        <text>L-homocysteine + H2O = 2-oxobutanoate + hydrogen sulfide + NH4(+) + H(+)</text>
        <dbReference type="Rhea" id="RHEA:14501"/>
        <dbReference type="ChEBI" id="CHEBI:15377"/>
        <dbReference type="ChEBI" id="CHEBI:15378"/>
        <dbReference type="ChEBI" id="CHEBI:16763"/>
        <dbReference type="ChEBI" id="CHEBI:28938"/>
        <dbReference type="ChEBI" id="CHEBI:29919"/>
        <dbReference type="ChEBI" id="CHEBI:58199"/>
        <dbReference type="EC" id="4.4.1.2"/>
    </reaction>
    <physiologicalReaction direction="left-to-right" evidence="6">
        <dbReference type="Rhea" id="RHEA:14502"/>
    </physiologicalReaction>
</comment>
<dbReference type="EMBL" id="LT618793">
    <property type="protein sequence ID" value="SCQ75511.1"/>
    <property type="molecule type" value="Genomic_DNA"/>
</dbReference>
<comment type="similarity">
    <text evidence="2 9">Belongs to the trans-sulfuration enzymes family.</text>
</comment>
<gene>
    <name evidence="10" type="ORF">PFR_JS23_444</name>
</gene>
<dbReference type="GO" id="GO:0005737">
    <property type="term" value="C:cytoplasm"/>
    <property type="evidence" value="ECO:0007669"/>
    <property type="project" value="TreeGrafter"/>
</dbReference>
<dbReference type="GeneID" id="61221551"/>
<evidence type="ECO:0000256" key="3">
    <source>
        <dbReference type="ARBA" id="ARBA00022898"/>
    </source>
</evidence>
<name>A0A0A8QR81_9ACTN</name>